<dbReference type="Proteomes" id="UP001427805">
    <property type="component" value="Unassembled WGS sequence"/>
</dbReference>
<keyword evidence="1" id="KW-1133">Transmembrane helix</keyword>
<evidence type="ECO:0000256" key="1">
    <source>
        <dbReference type="SAM" id="Phobius"/>
    </source>
</evidence>
<dbReference type="EMBL" id="JBDIZK010000015">
    <property type="protein sequence ID" value="MEN3749549.1"/>
    <property type="molecule type" value="Genomic_DNA"/>
</dbReference>
<dbReference type="InterPro" id="IPR009683">
    <property type="entry name" value="Extensin-like_C"/>
</dbReference>
<feature type="transmembrane region" description="Helical" evidence="1">
    <location>
        <begin position="12"/>
        <end position="30"/>
    </location>
</feature>
<sequence length="248" mass="27852">MKPRALRRLIKTGIVLFVLLLAGLLLYMLARDRPQDLPWTALDLGERPGMFTGRKIAALREDFPECQRLMTRAGIRYQTLAPVEVRDQPQCGYSDGLRLVSGGSLSIDYLPKDLGTSCPVAAGLAMWEWNVVQPAARRHFGRQVAVIEHYGSYNCRRIVGRGEGVWSQHATANAIDIAAFRMDDATRITVKGDWNSRDPQVQAFLREVRDGACGLFATVLSPDYNEAHHDHFHFDQADRGAMGWRACR</sequence>
<gene>
    <name evidence="3" type="ORF">TPR58_20420</name>
</gene>
<keyword evidence="4" id="KW-1185">Reference proteome</keyword>
<organism evidence="3 4">
    <name type="scientific">Sphingomonas rustica</name>
    <dbReference type="NCBI Taxonomy" id="3103142"/>
    <lineage>
        <taxon>Bacteria</taxon>
        <taxon>Pseudomonadati</taxon>
        <taxon>Pseudomonadota</taxon>
        <taxon>Alphaproteobacteria</taxon>
        <taxon>Sphingomonadales</taxon>
        <taxon>Sphingomonadaceae</taxon>
        <taxon>Sphingomonas</taxon>
    </lineage>
</organism>
<feature type="domain" description="Extensin-like C-terminal" evidence="2">
    <location>
        <begin position="65"/>
        <end position="248"/>
    </location>
</feature>
<dbReference type="RefSeq" id="WP_346248596.1">
    <property type="nucleotide sequence ID" value="NZ_JBDIZK010000015.1"/>
</dbReference>
<accession>A0ABV0BDC0</accession>
<dbReference type="Pfam" id="PF06904">
    <property type="entry name" value="Extensin-like_C"/>
    <property type="match status" value="1"/>
</dbReference>
<name>A0ABV0BDC0_9SPHN</name>
<proteinExistence type="predicted"/>
<keyword evidence="1" id="KW-0472">Membrane</keyword>
<evidence type="ECO:0000313" key="3">
    <source>
        <dbReference type="EMBL" id="MEN3749549.1"/>
    </source>
</evidence>
<evidence type="ECO:0000259" key="2">
    <source>
        <dbReference type="Pfam" id="PF06904"/>
    </source>
</evidence>
<reference evidence="3 4" key="1">
    <citation type="submission" date="2024-05" db="EMBL/GenBank/DDBJ databases">
        <title>Sphingomonas sp. HF-S3 16S ribosomal RNA gene Genome sequencing and assembly.</title>
        <authorList>
            <person name="Lee H."/>
        </authorList>
    </citation>
    <scope>NUCLEOTIDE SEQUENCE [LARGE SCALE GENOMIC DNA]</scope>
    <source>
        <strain evidence="3 4">HF-S3</strain>
    </source>
</reference>
<keyword evidence="1" id="KW-0812">Transmembrane</keyword>
<comment type="caution">
    <text evidence="3">The sequence shown here is derived from an EMBL/GenBank/DDBJ whole genome shotgun (WGS) entry which is preliminary data.</text>
</comment>
<evidence type="ECO:0000313" key="4">
    <source>
        <dbReference type="Proteomes" id="UP001427805"/>
    </source>
</evidence>
<protein>
    <submittedName>
        <fullName evidence="3">Extensin family protein</fullName>
    </submittedName>
</protein>